<reference evidence="2" key="1">
    <citation type="journal article" date="2014" name="Front. Microbiol.">
        <title>High frequency of phylogenetically diverse reductive dehalogenase-homologous genes in deep subseafloor sedimentary metagenomes.</title>
        <authorList>
            <person name="Kawai M."/>
            <person name="Futagami T."/>
            <person name="Toyoda A."/>
            <person name="Takaki Y."/>
            <person name="Nishi S."/>
            <person name="Hori S."/>
            <person name="Arai W."/>
            <person name="Tsubouchi T."/>
            <person name="Morono Y."/>
            <person name="Uchiyama I."/>
            <person name="Ito T."/>
            <person name="Fujiyama A."/>
            <person name="Inagaki F."/>
            <person name="Takami H."/>
        </authorList>
    </citation>
    <scope>NUCLEOTIDE SEQUENCE</scope>
    <source>
        <strain evidence="2">Expedition CK06-06</strain>
    </source>
</reference>
<feature type="transmembrane region" description="Helical" evidence="1">
    <location>
        <begin position="20"/>
        <end position="47"/>
    </location>
</feature>
<keyword evidence="1" id="KW-0812">Transmembrane</keyword>
<keyword evidence="1" id="KW-0472">Membrane</keyword>
<proteinExistence type="predicted"/>
<accession>X1G8L1</accession>
<organism evidence="2">
    <name type="scientific">marine sediment metagenome</name>
    <dbReference type="NCBI Taxonomy" id="412755"/>
    <lineage>
        <taxon>unclassified sequences</taxon>
        <taxon>metagenomes</taxon>
        <taxon>ecological metagenomes</taxon>
    </lineage>
</organism>
<dbReference type="EMBL" id="BARU01023473">
    <property type="protein sequence ID" value="GAH53552.1"/>
    <property type="molecule type" value="Genomic_DNA"/>
</dbReference>
<keyword evidence="1" id="KW-1133">Transmembrane helix</keyword>
<evidence type="ECO:0000313" key="2">
    <source>
        <dbReference type="EMBL" id="GAH53552.1"/>
    </source>
</evidence>
<dbReference type="AlphaFoldDB" id="X1G8L1"/>
<evidence type="ECO:0000256" key="1">
    <source>
        <dbReference type="SAM" id="Phobius"/>
    </source>
</evidence>
<comment type="caution">
    <text evidence="2">The sequence shown here is derived from an EMBL/GenBank/DDBJ whole genome shotgun (WGS) entry which is preliminary data.</text>
</comment>
<name>X1G8L1_9ZZZZ</name>
<gene>
    <name evidence="2" type="ORF">S03H2_38095</name>
</gene>
<protein>
    <submittedName>
        <fullName evidence="2">Uncharacterized protein</fullName>
    </submittedName>
</protein>
<sequence>MEGIITEFSTAIEGVKNDTIAMFAVVLPYALVLFGIIVVVSIAILLFKKVSGGEKS</sequence>